<keyword evidence="3" id="KW-1185">Reference proteome</keyword>
<dbReference type="InterPro" id="IPR000073">
    <property type="entry name" value="AB_hydrolase_1"/>
</dbReference>
<dbReference type="Proteomes" id="UP001583177">
    <property type="component" value="Unassembled WGS sequence"/>
</dbReference>
<evidence type="ECO:0000259" key="1">
    <source>
        <dbReference type="Pfam" id="PF12697"/>
    </source>
</evidence>
<dbReference type="InterPro" id="IPR052897">
    <property type="entry name" value="Sec-Metab_Biosynth_Hydrolase"/>
</dbReference>
<dbReference type="InterPro" id="IPR029058">
    <property type="entry name" value="AB_hydrolase_fold"/>
</dbReference>
<dbReference type="EMBL" id="JAWRVE010000173">
    <property type="protein sequence ID" value="KAL1851396.1"/>
    <property type="molecule type" value="Genomic_DNA"/>
</dbReference>
<comment type="caution">
    <text evidence="2">The sequence shown here is derived from an EMBL/GenBank/DDBJ whole genome shotgun (WGS) entry which is preliminary data.</text>
</comment>
<dbReference type="Pfam" id="PF12697">
    <property type="entry name" value="Abhydrolase_6"/>
    <property type="match status" value="1"/>
</dbReference>
<proteinExistence type="predicted"/>
<name>A0ABR3W284_9PEZI</name>
<dbReference type="SUPFAM" id="SSF53474">
    <property type="entry name" value="alpha/beta-Hydrolases"/>
    <property type="match status" value="1"/>
</dbReference>
<evidence type="ECO:0000313" key="3">
    <source>
        <dbReference type="Proteomes" id="UP001583177"/>
    </source>
</evidence>
<reference evidence="2 3" key="1">
    <citation type="journal article" date="2024" name="IMA Fungus">
        <title>IMA Genome - F19 : A genome assembly and annotation guide to empower mycologists, including annotated draft genome sequences of Ceratocystis pirilliformis, Diaporthe australafricana, Fusarium ophioides, Paecilomyces lecythidis, and Sporothrix stenoceras.</title>
        <authorList>
            <person name="Aylward J."/>
            <person name="Wilson A.M."/>
            <person name="Visagie C.M."/>
            <person name="Spraker J."/>
            <person name="Barnes I."/>
            <person name="Buitendag C."/>
            <person name="Ceriani C."/>
            <person name="Del Mar Angel L."/>
            <person name="du Plessis D."/>
            <person name="Fuchs T."/>
            <person name="Gasser K."/>
            <person name="Kramer D."/>
            <person name="Li W."/>
            <person name="Munsamy K."/>
            <person name="Piso A."/>
            <person name="Price J.L."/>
            <person name="Sonnekus B."/>
            <person name="Thomas C."/>
            <person name="van der Nest A."/>
            <person name="van Dijk A."/>
            <person name="van Heerden A."/>
            <person name="van Vuuren N."/>
            <person name="Yilmaz N."/>
            <person name="Duong T.A."/>
            <person name="van der Merwe N.A."/>
            <person name="Wingfield M.J."/>
            <person name="Wingfield B.D."/>
        </authorList>
    </citation>
    <scope>NUCLEOTIDE SEQUENCE [LARGE SCALE GENOMIC DNA]</scope>
    <source>
        <strain evidence="2 3">CMW 18300</strain>
    </source>
</reference>
<dbReference type="Gene3D" id="3.40.50.1820">
    <property type="entry name" value="alpha/beta hydrolase"/>
    <property type="match status" value="1"/>
</dbReference>
<organism evidence="2 3">
    <name type="scientific">Diaporthe australafricana</name>
    <dbReference type="NCBI Taxonomy" id="127596"/>
    <lineage>
        <taxon>Eukaryota</taxon>
        <taxon>Fungi</taxon>
        <taxon>Dikarya</taxon>
        <taxon>Ascomycota</taxon>
        <taxon>Pezizomycotina</taxon>
        <taxon>Sordariomycetes</taxon>
        <taxon>Sordariomycetidae</taxon>
        <taxon>Diaporthales</taxon>
        <taxon>Diaporthaceae</taxon>
        <taxon>Diaporthe</taxon>
    </lineage>
</organism>
<accession>A0ABR3W284</accession>
<sequence length="263" mass="28947">MTSPVKPTLLFVHGGWHVPESYHKLTSALRAAGFEVHIPRHLSMNQSRPPNADLGSDTDLIRSYATSLVEAGRTVAVLMHSYGGQVGTNALHGLSKEARAAQGQQGGISHLIYMAAFALPEGKSMMDKVAEFGHMDRIPVAFGFDEDQSCVANYPKEGLIGEAYANELDGKELEEYMGSLVRWNGKCMYLPIQNTPVWRDEARIFYIYTAGDVTVPVDYQKNMVEFVEKEGKTVETIELATGHSPNLTATQEVVDAVIKFTSH</sequence>
<dbReference type="PANTHER" id="PTHR37017">
    <property type="entry name" value="AB HYDROLASE-1 DOMAIN-CONTAINING PROTEIN-RELATED"/>
    <property type="match status" value="1"/>
</dbReference>
<protein>
    <recommendedName>
        <fullName evidence="1">AB hydrolase-1 domain-containing protein</fullName>
    </recommendedName>
</protein>
<dbReference type="PANTHER" id="PTHR37017:SF10">
    <property type="entry name" value="AB HYDROLASE-1 DOMAIN-CONTAINING PROTEIN"/>
    <property type="match status" value="1"/>
</dbReference>
<gene>
    <name evidence="2" type="ORF">Daus18300_012578</name>
</gene>
<evidence type="ECO:0000313" key="2">
    <source>
        <dbReference type="EMBL" id="KAL1851396.1"/>
    </source>
</evidence>
<feature type="domain" description="AB hydrolase-1" evidence="1">
    <location>
        <begin position="9"/>
        <end position="256"/>
    </location>
</feature>